<dbReference type="EMBL" id="CAJNNV010025024">
    <property type="protein sequence ID" value="CAE8611446.1"/>
    <property type="molecule type" value="Genomic_DNA"/>
</dbReference>
<reference evidence="6" key="1">
    <citation type="submission" date="2021-02" db="EMBL/GenBank/DDBJ databases">
        <authorList>
            <person name="Dougan E. K."/>
            <person name="Rhodes N."/>
            <person name="Thang M."/>
            <person name="Chan C."/>
        </authorList>
    </citation>
    <scope>NUCLEOTIDE SEQUENCE</scope>
</reference>
<feature type="region of interest" description="Disordered" evidence="4">
    <location>
        <begin position="1194"/>
        <end position="1223"/>
    </location>
</feature>
<dbReference type="InterPro" id="IPR036397">
    <property type="entry name" value="RNaseH_sf"/>
</dbReference>
<dbReference type="InterPro" id="IPR027417">
    <property type="entry name" value="P-loop_NTPase"/>
</dbReference>
<dbReference type="Gene3D" id="3.40.50.300">
    <property type="entry name" value="P-loop containing nucleotide triphosphate hydrolases"/>
    <property type="match status" value="1"/>
</dbReference>
<dbReference type="SUPFAM" id="SSF48403">
    <property type="entry name" value="Ankyrin repeat"/>
    <property type="match status" value="1"/>
</dbReference>
<evidence type="ECO:0000259" key="5">
    <source>
        <dbReference type="SMART" id="SM00382"/>
    </source>
</evidence>
<evidence type="ECO:0000256" key="4">
    <source>
        <dbReference type="SAM" id="MobiDB-lite"/>
    </source>
</evidence>
<evidence type="ECO:0000256" key="2">
    <source>
        <dbReference type="ARBA" id="ARBA00022840"/>
    </source>
</evidence>
<name>A0A813FG59_POLGL</name>
<feature type="compositionally biased region" description="Basic and acidic residues" evidence="4">
    <location>
        <begin position="1651"/>
        <end position="1710"/>
    </location>
</feature>
<dbReference type="Proteomes" id="UP000654075">
    <property type="component" value="Unassembled WGS sequence"/>
</dbReference>
<dbReference type="Gene3D" id="3.30.420.10">
    <property type="entry name" value="Ribonuclease H-like superfamily/Ribonuclease H"/>
    <property type="match status" value="1"/>
</dbReference>
<dbReference type="OrthoDB" id="19174at2759"/>
<evidence type="ECO:0000256" key="3">
    <source>
        <dbReference type="PROSITE-ProRule" id="PRU00023"/>
    </source>
</evidence>
<gene>
    <name evidence="6" type="ORF">PGLA1383_LOCUS29249</name>
</gene>
<evidence type="ECO:0000256" key="1">
    <source>
        <dbReference type="ARBA" id="ARBA00022741"/>
    </source>
</evidence>
<keyword evidence="2" id="KW-0067">ATP-binding</keyword>
<feature type="compositionally biased region" description="Basic and acidic residues" evidence="4">
    <location>
        <begin position="1723"/>
        <end position="1752"/>
    </location>
</feature>
<dbReference type="InterPro" id="IPR003593">
    <property type="entry name" value="AAA+_ATPase"/>
</dbReference>
<dbReference type="GO" id="GO:0005524">
    <property type="term" value="F:ATP binding"/>
    <property type="evidence" value="ECO:0007669"/>
    <property type="project" value="UniProtKB-KW"/>
</dbReference>
<dbReference type="Pfam" id="PF19568">
    <property type="entry name" value="Spore_III_AA"/>
    <property type="match status" value="1"/>
</dbReference>
<dbReference type="Gene3D" id="1.25.40.20">
    <property type="entry name" value="Ankyrin repeat-containing domain"/>
    <property type="match status" value="1"/>
</dbReference>
<keyword evidence="7" id="KW-1185">Reference proteome</keyword>
<feature type="repeat" description="ANK" evidence="3">
    <location>
        <begin position="631"/>
        <end position="663"/>
    </location>
</feature>
<organism evidence="6 7">
    <name type="scientific">Polarella glacialis</name>
    <name type="common">Dinoflagellate</name>
    <dbReference type="NCBI Taxonomy" id="89957"/>
    <lineage>
        <taxon>Eukaryota</taxon>
        <taxon>Sar</taxon>
        <taxon>Alveolata</taxon>
        <taxon>Dinophyceae</taxon>
        <taxon>Suessiales</taxon>
        <taxon>Suessiaceae</taxon>
        <taxon>Polarella</taxon>
    </lineage>
</organism>
<feature type="compositionally biased region" description="Low complexity" evidence="4">
    <location>
        <begin position="1711"/>
        <end position="1720"/>
    </location>
</feature>
<evidence type="ECO:0000313" key="7">
    <source>
        <dbReference type="Proteomes" id="UP000654075"/>
    </source>
</evidence>
<dbReference type="Pfam" id="PF12796">
    <property type="entry name" value="Ank_2"/>
    <property type="match status" value="1"/>
</dbReference>
<evidence type="ECO:0000313" key="6">
    <source>
        <dbReference type="EMBL" id="CAE8611446.1"/>
    </source>
</evidence>
<feature type="compositionally biased region" description="Low complexity" evidence="4">
    <location>
        <begin position="1550"/>
        <end position="1604"/>
    </location>
</feature>
<feature type="region of interest" description="Disordered" evidence="4">
    <location>
        <begin position="1651"/>
        <end position="1804"/>
    </location>
</feature>
<dbReference type="InterPro" id="IPR045735">
    <property type="entry name" value="Spore_III_AA_AAA+_ATPase"/>
</dbReference>
<dbReference type="SUPFAM" id="SSF52540">
    <property type="entry name" value="P-loop containing nucleoside triphosphate hydrolases"/>
    <property type="match status" value="1"/>
</dbReference>
<feature type="region of interest" description="Disordered" evidence="4">
    <location>
        <begin position="1366"/>
        <end position="1399"/>
    </location>
</feature>
<dbReference type="PROSITE" id="PS50297">
    <property type="entry name" value="ANK_REP_REGION"/>
    <property type="match status" value="2"/>
</dbReference>
<dbReference type="SMART" id="SM00382">
    <property type="entry name" value="AAA"/>
    <property type="match status" value="1"/>
</dbReference>
<feature type="repeat" description="ANK" evidence="3">
    <location>
        <begin position="664"/>
        <end position="696"/>
    </location>
</feature>
<dbReference type="SMART" id="SM00248">
    <property type="entry name" value="ANK"/>
    <property type="match status" value="2"/>
</dbReference>
<dbReference type="InterPro" id="IPR036770">
    <property type="entry name" value="Ankyrin_rpt-contain_sf"/>
</dbReference>
<dbReference type="PANTHER" id="PTHR20953">
    <property type="entry name" value="KINASE-RELATED"/>
    <property type="match status" value="1"/>
</dbReference>
<dbReference type="PROSITE" id="PS50088">
    <property type="entry name" value="ANK_REPEAT"/>
    <property type="match status" value="2"/>
</dbReference>
<proteinExistence type="predicted"/>
<protein>
    <recommendedName>
        <fullName evidence="5">AAA+ ATPase domain-containing protein</fullName>
    </recommendedName>
</protein>
<sequence>MARAPPRSVICLRGPPKDKDRFAVDFDQDERRDAVVLVDRASTSADGSPLRITLSRDMMAQLHSIYRFVSKLSYITGVHDAAALLVDAGGTVELGNGQLSVAIRPTLQVHFVGDIIQVWGFTLSLSSCLRDPSFFQSGLGYNKSTSSVKVWLTRFIEERMKSSACSASAVCLDMLRVGCGGRGYRQGWPRELRFRGRIPAARRHLVLGCLEAGDLDEVEQLRKLVLEHQDLAGNLLLHSQQSGTFAELWLPMNSVLLALSARVSRRSVLFGPISPMQHVETVAVGQGEMAVVQKKDTNHECTVTTRVIATNKLPSMCCEETNIDDDADNIDVVFGTPSRCSGIYLTLNVKTEALADDANHEPRSPLPWLRDPTALTYTFVAVVEAEKIQSWIDAWSRICRLAVVARPLARLVKDGAAFELVEVAVSPGKPESGGKRGGSKGHFRARRWHYLEELVKSHDALGCDVMLHCMHACIMFGTTAYHFKCDPPNRFLEFLADAALPPQKRCNRTSIAFFGLGCGGTQRQNVAEASVRQDSADSGYQSAAGVQVSASSRARKLSSLFVRSLKPDRDYLERCSRPPWDFDEGEDYETAMQNLQMPTVDQFKKNRPSSRVLLWHCVRKHPEGVSARGRDGSTTLHLAARLGQPKLVRHLVARRADVNAVTDSGRTPLHVALLGKDVRIACLLVGLKADASDQDSQALMEEILLDPNNNNINNDNSNNNNSNNITLKDALVNGKWPSARPSGKSRGKGTGPVECPPFAVQPCCIRVLQKQPSLLSCWAQRLFLAPIPLQLRPLGLATADLQIESRALQVTPGATAADVLRPLRQVDEELPRLLVQGRLVDAAAPLAHALDLPNRAPLHQPLEVVMVDASTAAVLEVLPRRIALALGERLSKLGTSADLQELRLPLDRPPQLLLLGAEQLDQLQMRGATAGELQEICNDARISAWTSDQRAGLVGTLHRLTREVSRDQETTLLLVVRFGRQVLGCCEPIVDLVRSFKSTLLVGPPGLGKTTLLREYARMLSDLYGRRVVVIDTSMEIGGVAKVPHRCIGEKTDRLEVPSREQQFEVMVRAVQNLNPQAMVIDEIGTAQEVAAAASIAARGIQLVATAHAESLEAVLRSPCLQPLVGDIQVHTVGDVTAKLNNAGMKTKRERKHLPVFESLVELRGPDEWVLHSDLKASVDLVLAGMQAGRCLSCPKGPRSGGEARVGDNQATSDSSDEDSSAVDRHVISGTYVDSWDNSTIEIMHDSQGQALYAKWGGETSDGSIVGDTVTLWNWDRTGQVVGGVITWQSGCTWTRLGLADSPQTASRIARQANASTSDAQRQAATLDDVARKLMTHPSLNDPAVQHLIAAGAAYVLRFDGGVDAPTDSQAGPGGGGATFSRVRAGSKMGRPRRERPEQGSWQVFIPQTTVDLSELGGLMAGLAGLKEMLRSAGPLAPAMRLLVLQGDSKFIVDKMQRPDHQESADIFAQSCKPLLRLASDSLQDLKASIPSLLVVFQWAPRKVNRRADRLTHEARQDRKSTVQLPKNVMELLTHPLASPGEAADRGRHSNTNNNSNRNKNSNNNKNNNGSSSSNNNNDVAAAATTAAASATTTTTTTTTAAAARQKESEAQESEARRSCLDEYRQRQEEQVALKRELRRDNWMPEAEQELRRSLESRRKQEEEAKQQQDEEAARQRESETRRKRAEEDKQRQEEEVARQKESEARREWVEAGQAEAGRAGRAGRELDARRKQQEKAKKQDEEVARQKESEARRKRVALQRELHATAEHFALLRRNRQEEAQQRVEEAKKAKKQDYSGRNRRQD</sequence>
<keyword evidence="1" id="KW-0547">Nucleotide-binding</keyword>
<dbReference type="InterPro" id="IPR002110">
    <property type="entry name" value="Ankyrin_rpt"/>
</dbReference>
<feature type="compositionally biased region" description="Basic and acidic residues" evidence="4">
    <location>
        <begin position="1776"/>
        <end position="1804"/>
    </location>
</feature>
<feature type="compositionally biased region" description="Basic and acidic residues" evidence="4">
    <location>
        <begin position="1605"/>
        <end position="1622"/>
    </location>
</feature>
<dbReference type="CDD" id="cd00009">
    <property type="entry name" value="AAA"/>
    <property type="match status" value="1"/>
</dbReference>
<feature type="region of interest" description="Disordered" evidence="4">
    <location>
        <begin position="1538"/>
        <end position="1622"/>
    </location>
</feature>
<feature type="domain" description="AAA+ ATPase" evidence="5">
    <location>
        <begin position="995"/>
        <end position="1135"/>
    </location>
</feature>
<dbReference type="PANTHER" id="PTHR20953:SF3">
    <property type="entry name" value="P-LOOP CONTAINING NUCLEOSIDE TRIPHOSPHATE HYDROLASES SUPERFAMILY PROTEIN"/>
    <property type="match status" value="1"/>
</dbReference>
<accession>A0A813FG59</accession>
<keyword evidence="3" id="KW-0040">ANK repeat</keyword>
<dbReference type="GO" id="GO:0003676">
    <property type="term" value="F:nucleic acid binding"/>
    <property type="evidence" value="ECO:0007669"/>
    <property type="project" value="InterPro"/>
</dbReference>
<comment type="caution">
    <text evidence="6">The sequence shown here is derived from an EMBL/GenBank/DDBJ whole genome shotgun (WGS) entry which is preliminary data.</text>
</comment>